<dbReference type="PANTHER" id="PTHR43603:SF1">
    <property type="entry name" value="ZINC-REGULATED GTPASE METALLOPROTEIN ACTIVATOR 1"/>
    <property type="match status" value="1"/>
</dbReference>
<comment type="catalytic activity">
    <reaction evidence="5">
        <text>GTP + H2O = GDP + phosphate + H(+)</text>
        <dbReference type="Rhea" id="RHEA:19669"/>
        <dbReference type="ChEBI" id="CHEBI:15377"/>
        <dbReference type="ChEBI" id="CHEBI:15378"/>
        <dbReference type="ChEBI" id="CHEBI:37565"/>
        <dbReference type="ChEBI" id="CHEBI:43474"/>
        <dbReference type="ChEBI" id="CHEBI:58189"/>
    </reaction>
    <physiologicalReaction direction="left-to-right" evidence="5">
        <dbReference type="Rhea" id="RHEA:19670"/>
    </physiologicalReaction>
</comment>
<dbReference type="InterPro" id="IPR036627">
    <property type="entry name" value="CobW-likC_sf"/>
</dbReference>
<evidence type="ECO:0000313" key="9">
    <source>
        <dbReference type="Proteomes" id="UP001154061"/>
    </source>
</evidence>
<gene>
    <name evidence="8" type="ORF">NDI89_01075</name>
</gene>
<evidence type="ECO:0000256" key="2">
    <source>
        <dbReference type="ARBA" id="ARBA00022801"/>
    </source>
</evidence>
<dbReference type="GO" id="GO:0000166">
    <property type="term" value="F:nucleotide binding"/>
    <property type="evidence" value="ECO:0007669"/>
    <property type="project" value="UniProtKB-KW"/>
</dbReference>
<dbReference type="Gene3D" id="3.30.1220.10">
    <property type="entry name" value="CobW-like, C-terminal domain"/>
    <property type="match status" value="1"/>
</dbReference>
<dbReference type="InterPro" id="IPR011629">
    <property type="entry name" value="CobW-like_C"/>
</dbReference>
<evidence type="ECO:0000256" key="4">
    <source>
        <dbReference type="ARBA" id="ARBA00034320"/>
    </source>
</evidence>
<dbReference type="EMBL" id="JAMQOT010000001">
    <property type="protein sequence ID" value="MDF9744168.1"/>
    <property type="molecule type" value="Genomic_DNA"/>
</dbReference>
<keyword evidence="2" id="KW-0378">Hydrolase</keyword>
<evidence type="ECO:0000256" key="6">
    <source>
        <dbReference type="SAM" id="MobiDB-lite"/>
    </source>
</evidence>
<comment type="similarity">
    <text evidence="4">Belongs to the SIMIBI class G3E GTPase family. ZNG1 subfamily.</text>
</comment>
<dbReference type="SMART" id="SM00833">
    <property type="entry name" value="CobW_C"/>
    <property type="match status" value="1"/>
</dbReference>
<dbReference type="Gene3D" id="3.40.50.300">
    <property type="entry name" value="P-loop containing nucleotide triphosphate hydrolases"/>
    <property type="match status" value="1"/>
</dbReference>
<keyword evidence="9" id="KW-1185">Reference proteome</keyword>
<dbReference type="InterPro" id="IPR027417">
    <property type="entry name" value="P-loop_NTPase"/>
</dbReference>
<dbReference type="AlphaFoldDB" id="A0A9Q4Q1E0"/>
<feature type="region of interest" description="Disordered" evidence="6">
    <location>
        <begin position="383"/>
        <end position="404"/>
    </location>
</feature>
<dbReference type="PANTHER" id="PTHR43603">
    <property type="entry name" value="COBW DOMAIN-CONTAINING PROTEIN DDB_G0274527"/>
    <property type="match status" value="1"/>
</dbReference>
<dbReference type="RefSeq" id="WP_277519641.1">
    <property type="nucleotide sequence ID" value="NZ_JAMQOT010000001.1"/>
</dbReference>
<keyword evidence="3" id="KW-0143">Chaperone</keyword>
<evidence type="ECO:0000256" key="1">
    <source>
        <dbReference type="ARBA" id="ARBA00022741"/>
    </source>
</evidence>
<protein>
    <submittedName>
        <fullName evidence="8">GTP-binding protein</fullName>
    </submittedName>
</protein>
<evidence type="ECO:0000259" key="7">
    <source>
        <dbReference type="SMART" id="SM00833"/>
    </source>
</evidence>
<dbReference type="InterPro" id="IPR003495">
    <property type="entry name" value="CobW/HypB/UreG_nucleotide-bd"/>
</dbReference>
<feature type="domain" description="CobW C-terminal" evidence="7">
    <location>
        <begin position="265"/>
        <end position="377"/>
    </location>
</feature>
<dbReference type="SUPFAM" id="SSF52540">
    <property type="entry name" value="P-loop containing nucleoside triphosphate hydrolases"/>
    <property type="match status" value="1"/>
</dbReference>
<dbReference type="Pfam" id="PF07683">
    <property type="entry name" value="CobW_C"/>
    <property type="match status" value="1"/>
</dbReference>
<dbReference type="Pfam" id="PF02492">
    <property type="entry name" value="cobW"/>
    <property type="match status" value="1"/>
</dbReference>
<comment type="caution">
    <text evidence="8">The sequence shown here is derived from an EMBL/GenBank/DDBJ whole genome shotgun (WGS) entry which is preliminary data.</text>
</comment>
<dbReference type="CDD" id="cd03112">
    <property type="entry name" value="CobW-like"/>
    <property type="match status" value="1"/>
</dbReference>
<dbReference type="GO" id="GO:0016787">
    <property type="term" value="F:hydrolase activity"/>
    <property type="evidence" value="ECO:0007669"/>
    <property type="project" value="UniProtKB-KW"/>
</dbReference>
<dbReference type="Proteomes" id="UP001154061">
    <property type="component" value="Unassembled WGS sequence"/>
</dbReference>
<dbReference type="InterPro" id="IPR051927">
    <property type="entry name" value="Zn_Chap_cDPG_Synth"/>
</dbReference>
<feature type="region of interest" description="Disordered" evidence="6">
    <location>
        <begin position="238"/>
        <end position="258"/>
    </location>
</feature>
<name>A0A9Q4Q1E0_9EURY</name>
<proteinExistence type="inferred from homology"/>
<sequence>METNTDDDIPVTILSGNLGAGKTTLLNHLLSNAGDRTLAVLVNDMGEVNVDAELVAEGSELDLDDGVTELSNGCICCELQDDLETAVVRLARDRSFDHLVVESSGISEPAPVARLFTTESRVAALYDVDTLVTVLDTPAFLEAFAGEDRPERRGTEDDRPLSDLLVEQVEVSNLVLLNKADLCSDAELAEAEELVGALQPDAETIRTEFSAVDPDRLLGAGLFDAGRVNDLPGWKRALESTDGHEHDHDGDDHHGHHHPDEVYGVSSFVYRSRRPFHPERFDEFLRDLPRSIVRAKGTAWLAGNEMRVTIAQAGPSIRATAQGPWIAGLPEVERDMYRSNRPNLEWHDEHGDRRTELVFIGTDYDEGALRTALEDALVTDEEWGTNFDGPFPDEQGEEAVVREP</sequence>
<organism evidence="8 9">
    <name type="scientific">Natrinema salsiterrestre</name>
    <dbReference type="NCBI Taxonomy" id="2950540"/>
    <lineage>
        <taxon>Archaea</taxon>
        <taxon>Methanobacteriati</taxon>
        <taxon>Methanobacteriota</taxon>
        <taxon>Stenosarchaea group</taxon>
        <taxon>Halobacteria</taxon>
        <taxon>Halobacteriales</taxon>
        <taxon>Natrialbaceae</taxon>
        <taxon>Natrinema</taxon>
    </lineage>
</organism>
<dbReference type="SUPFAM" id="SSF90002">
    <property type="entry name" value="Hypothetical protein YjiA, C-terminal domain"/>
    <property type="match status" value="1"/>
</dbReference>
<keyword evidence="1" id="KW-0547">Nucleotide-binding</keyword>
<evidence type="ECO:0000256" key="5">
    <source>
        <dbReference type="ARBA" id="ARBA00049117"/>
    </source>
</evidence>
<accession>A0A9Q4Q1E0</accession>
<reference evidence="8" key="1">
    <citation type="submission" date="2022-06" db="EMBL/GenBank/DDBJ databases">
        <title>Natrinema sp. a new haloarchaeum isolate from saline soil.</title>
        <authorList>
            <person name="Strakova D."/>
            <person name="Galisteo C."/>
            <person name="Sanchez-Porro C."/>
            <person name="Ventosa A."/>
        </authorList>
    </citation>
    <scope>NUCLEOTIDE SEQUENCE</scope>
    <source>
        <strain evidence="8">S1CR25-10</strain>
    </source>
</reference>
<evidence type="ECO:0000313" key="8">
    <source>
        <dbReference type="EMBL" id="MDF9744168.1"/>
    </source>
</evidence>
<evidence type="ECO:0000256" key="3">
    <source>
        <dbReference type="ARBA" id="ARBA00023186"/>
    </source>
</evidence>